<reference evidence="16 17" key="1">
    <citation type="submission" date="2010-05" db="EMBL/GenBank/DDBJ databases">
        <title>The Genome Sequence of Thecamonas trahens ATCC 50062.</title>
        <authorList>
            <consortium name="The Broad Institute Genome Sequencing Platform"/>
            <person name="Russ C."/>
            <person name="Cuomo C."/>
            <person name="Shea T."/>
            <person name="Young S.K."/>
            <person name="Zeng Q."/>
            <person name="Koehrsen M."/>
            <person name="Haas B."/>
            <person name="Borodovsky M."/>
            <person name="Guigo R."/>
            <person name="Alvarado L."/>
            <person name="Berlin A."/>
            <person name="Bochicchio J."/>
            <person name="Borenstein D."/>
            <person name="Chapman S."/>
            <person name="Chen Z."/>
            <person name="Freedman E."/>
            <person name="Gellesch M."/>
            <person name="Goldberg J."/>
            <person name="Griggs A."/>
            <person name="Gujja S."/>
            <person name="Heilman E."/>
            <person name="Heiman D."/>
            <person name="Hepburn T."/>
            <person name="Howarth C."/>
            <person name="Jen D."/>
            <person name="Larson L."/>
            <person name="Mehta T."/>
            <person name="Park D."/>
            <person name="Pearson M."/>
            <person name="Roberts A."/>
            <person name="Saif S."/>
            <person name="Shenoy N."/>
            <person name="Sisk P."/>
            <person name="Stolte C."/>
            <person name="Sykes S."/>
            <person name="Thomson T."/>
            <person name="Walk T."/>
            <person name="White J."/>
            <person name="Yandava C."/>
            <person name="Burger G."/>
            <person name="Gray M.W."/>
            <person name="Holland P.W.H."/>
            <person name="King N."/>
            <person name="Lang F.B.F."/>
            <person name="Roger A.J."/>
            <person name="Ruiz-Trillo I."/>
            <person name="Lander E."/>
            <person name="Nusbaum C."/>
        </authorList>
    </citation>
    <scope>NUCLEOTIDE SEQUENCE [LARGE SCALE GENOMIC DNA]</scope>
    <source>
        <strain evidence="16 17">ATCC 50062</strain>
    </source>
</reference>
<accession>A0A0L0DJ21</accession>
<evidence type="ECO:0000256" key="10">
    <source>
        <dbReference type="ARBA" id="ARBA00022853"/>
    </source>
</evidence>
<evidence type="ECO:0000256" key="9">
    <source>
        <dbReference type="ARBA" id="ARBA00022786"/>
    </source>
</evidence>
<keyword evidence="13" id="KW-0131">Cell cycle</keyword>
<keyword evidence="12" id="KW-0539">Nucleus</keyword>
<dbReference type="OMA" id="NYPQEVY"/>
<keyword evidence="6" id="KW-0132">Cell division</keyword>
<evidence type="ECO:0000313" key="16">
    <source>
        <dbReference type="EMBL" id="KNC52071.1"/>
    </source>
</evidence>
<dbReference type="GO" id="GO:0006325">
    <property type="term" value="P:chromatin organization"/>
    <property type="evidence" value="ECO:0007669"/>
    <property type="project" value="UniProtKB-KW"/>
</dbReference>
<keyword evidence="7" id="KW-0227">DNA damage</keyword>
<protein>
    <recommendedName>
        <fullName evidence="4">BRISC and BRCA1-A complex member 1</fullName>
    </recommendedName>
    <alternativeName>
        <fullName evidence="14">Mediator of RAP80 interactions and targeting subunit of 40 kDa</fullName>
    </alternativeName>
    <alternativeName>
        <fullName evidence="15">New component of the BRCA1-A complex</fullName>
    </alternativeName>
</protein>
<dbReference type="OrthoDB" id="547311at2759"/>
<evidence type="ECO:0000256" key="11">
    <source>
        <dbReference type="ARBA" id="ARBA00023204"/>
    </source>
</evidence>
<dbReference type="RefSeq" id="XP_013762076.1">
    <property type="nucleotide sequence ID" value="XM_013906622.1"/>
</dbReference>
<keyword evidence="10" id="KW-0156">Chromatin regulator</keyword>
<dbReference type="STRING" id="461836.A0A0L0DJ21"/>
<dbReference type="Gene3D" id="3.40.50.410">
    <property type="entry name" value="von Willebrand factor, type A domain"/>
    <property type="match status" value="1"/>
</dbReference>
<evidence type="ECO:0000256" key="14">
    <source>
        <dbReference type="ARBA" id="ARBA00030984"/>
    </source>
</evidence>
<dbReference type="GeneID" id="25560674"/>
<keyword evidence="8" id="KW-0498">Mitosis</keyword>
<evidence type="ECO:0000256" key="7">
    <source>
        <dbReference type="ARBA" id="ARBA00022763"/>
    </source>
</evidence>
<keyword evidence="5" id="KW-0963">Cytoplasm</keyword>
<keyword evidence="17" id="KW-1185">Reference proteome</keyword>
<keyword evidence="9" id="KW-0833">Ubl conjugation pathway</keyword>
<dbReference type="eggNOG" id="ENOG502QS5S">
    <property type="taxonomic scope" value="Eukaryota"/>
</dbReference>
<dbReference type="PANTHER" id="PTHR15660:SF1">
    <property type="entry name" value="BRISC AND BRCA1-A COMPLEX MEMBER 1"/>
    <property type="match status" value="1"/>
</dbReference>
<dbReference type="EMBL" id="GL349436">
    <property type="protein sequence ID" value="KNC52071.1"/>
    <property type="molecule type" value="Genomic_DNA"/>
</dbReference>
<dbReference type="InterPro" id="IPR026126">
    <property type="entry name" value="BABAM1"/>
</dbReference>
<name>A0A0L0DJ21_THETB</name>
<evidence type="ECO:0000313" key="17">
    <source>
        <dbReference type="Proteomes" id="UP000054408"/>
    </source>
</evidence>
<comment type="subcellular location">
    <subcellularLocation>
        <location evidence="2">Cytoplasm</location>
    </subcellularLocation>
    <subcellularLocation>
        <location evidence="1">Nucleus</location>
    </subcellularLocation>
</comment>
<dbReference type="AlphaFoldDB" id="A0A0L0DJ21"/>
<evidence type="ECO:0000256" key="1">
    <source>
        <dbReference type="ARBA" id="ARBA00004123"/>
    </source>
</evidence>
<dbReference type="GO" id="GO:0005737">
    <property type="term" value="C:cytoplasm"/>
    <property type="evidence" value="ECO:0007669"/>
    <property type="project" value="UniProtKB-SubCell"/>
</dbReference>
<dbReference type="GO" id="GO:0070552">
    <property type="term" value="C:BRISC complex"/>
    <property type="evidence" value="ECO:0007669"/>
    <property type="project" value="InterPro"/>
</dbReference>
<evidence type="ECO:0000256" key="15">
    <source>
        <dbReference type="ARBA" id="ARBA00031038"/>
    </source>
</evidence>
<dbReference type="GO" id="GO:0051301">
    <property type="term" value="P:cell division"/>
    <property type="evidence" value="ECO:0007669"/>
    <property type="project" value="UniProtKB-KW"/>
</dbReference>
<dbReference type="Proteomes" id="UP000054408">
    <property type="component" value="Unassembled WGS sequence"/>
</dbReference>
<evidence type="ECO:0000256" key="12">
    <source>
        <dbReference type="ARBA" id="ARBA00023242"/>
    </source>
</evidence>
<proteinExistence type="inferred from homology"/>
<evidence type="ECO:0000256" key="3">
    <source>
        <dbReference type="ARBA" id="ARBA00010809"/>
    </source>
</evidence>
<sequence>MDGMEFVSKQASTTNQESYMTRLDCAKRVISNFVVAKAGLSPLHQFGLGILTETAQLHTPFTSDVQAFHNALSAVRTLGNFRSLDIGSVFALAASLGLLDDADDLAAQTPDSPDPPHVLRVILVYARSAIVPHVSPEHAALRTALLAHPHFFHDVLYLHEKPSAENDPQSVFNFLTSVEVASPESYFLEDSTNFRRLVLHTTMLVAHPLQRQPYTELVPFAPKKKRKGH</sequence>
<evidence type="ECO:0000256" key="13">
    <source>
        <dbReference type="ARBA" id="ARBA00023306"/>
    </source>
</evidence>
<gene>
    <name evidence="16" type="ORF">AMSG_00898</name>
</gene>
<organism evidence="16 17">
    <name type="scientific">Thecamonas trahens ATCC 50062</name>
    <dbReference type="NCBI Taxonomy" id="461836"/>
    <lineage>
        <taxon>Eukaryota</taxon>
        <taxon>Apusozoa</taxon>
        <taxon>Apusomonadida</taxon>
        <taxon>Apusomonadidae</taxon>
        <taxon>Thecamonas</taxon>
    </lineage>
</organism>
<dbReference type="InterPro" id="IPR036465">
    <property type="entry name" value="vWFA_dom_sf"/>
</dbReference>
<evidence type="ECO:0000256" key="6">
    <source>
        <dbReference type="ARBA" id="ARBA00022618"/>
    </source>
</evidence>
<evidence type="ECO:0000256" key="8">
    <source>
        <dbReference type="ARBA" id="ARBA00022776"/>
    </source>
</evidence>
<keyword evidence="11" id="KW-0234">DNA repair</keyword>
<dbReference type="GO" id="GO:0045739">
    <property type="term" value="P:positive regulation of DNA repair"/>
    <property type="evidence" value="ECO:0007669"/>
    <property type="project" value="InterPro"/>
</dbReference>
<evidence type="ECO:0000256" key="4">
    <source>
        <dbReference type="ARBA" id="ARBA00019437"/>
    </source>
</evidence>
<dbReference type="CDD" id="cd21502">
    <property type="entry name" value="vWA_BABAM1"/>
    <property type="match status" value="1"/>
</dbReference>
<comment type="similarity">
    <text evidence="3">Belongs to the BABAM1 family.</text>
</comment>
<evidence type="ECO:0000256" key="5">
    <source>
        <dbReference type="ARBA" id="ARBA00022490"/>
    </source>
</evidence>
<evidence type="ECO:0000256" key="2">
    <source>
        <dbReference type="ARBA" id="ARBA00004496"/>
    </source>
</evidence>
<dbReference type="PANTHER" id="PTHR15660">
    <property type="entry name" value="BRISC AND BRCA1-A COMPLEX MEMBER 1"/>
    <property type="match status" value="1"/>
</dbReference>
<dbReference type="GO" id="GO:0006281">
    <property type="term" value="P:DNA repair"/>
    <property type="evidence" value="ECO:0007669"/>
    <property type="project" value="UniProtKB-KW"/>
</dbReference>